<proteinExistence type="inferred from homology"/>
<dbReference type="Pfam" id="PF24570">
    <property type="entry name" value="BACK_BPM_SPOP"/>
    <property type="match status" value="1"/>
</dbReference>
<dbReference type="InterPro" id="IPR045005">
    <property type="entry name" value="BPM1-6"/>
</dbReference>
<comment type="similarity">
    <text evidence="2">Belongs to the Tdpoz family.</text>
</comment>
<gene>
    <name evidence="5" type="ORF">FCM35_KLT16322</name>
</gene>
<dbReference type="Pfam" id="PF00651">
    <property type="entry name" value="BTB"/>
    <property type="match status" value="1"/>
</dbReference>
<dbReference type="EMBL" id="SWLB01000004">
    <property type="protein sequence ID" value="KAF3338851.1"/>
    <property type="molecule type" value="Genomic_DNA"/>
</dbReference>
<dbReference type="OrthoDB" id="598013at2759"/>
<dbReference type="SUPFAM" id="SSF54695">
    <property type="entry name" value="POZ domain"/>
    <property type="match status" value="1"/>
</dbReference>
<organism evidence="5 6">
    <name type="scientific">Carex littledalei</name>
    <dbReference type="NCBI Taxonomy" id="544730"/>
    <lineage>
        <taxon>Eukaryota</taxon>
        <taxon>Viridiplantae</taxon>
        <taxon>Streptophyta</taxon>
        <taxon>Embryophyta</taxon>
        <taxon>Tracheophyta</taxon>
        <taxon>Spermatophyta</taxon>
        <taxon>Magnoliopsida</taxon>
        <taxon>Liliopsida</taxon>
        <taxon>Poales</taxon>
        <taxon>Cyperaceae</taxon>
        <taxon>Cyperoideae</taxon>
        <taxon>Cariceae</taxon>
        <taxon>Carex</taxon>
        <taxon>Carex subgen. Euthyceras</taxon>
    </lineage>
</organism>
<dbReference type="Gene3D" id="1.25.40.420">
    <property type="match status" value="1"/>
</dbReference>
<dbReference type="InterPro" id="IPR000210">
    <property type="entry name" value="BTB/POZ_dom"/>
</dbReference>
<evidence type="ECO:0000259" key="3">
    <source>
        <dbReference type="PROSITE" id="PS50097"/>
    </source>
</evidence>
<dbReference type="SUPFAM" id="SSF49599">
    <property type="entry name" value="TRAF domain-like"/>
    <property type="match status" value="1"/>
</dbReference>
<dbReference type="SMART" id="SM00225">
    <property type="entry name" value="BTB"/>
    <property type="match status" value="1"/>
</dbReference>
<dbReference type="InterPro" id="IPR008974">
    <property type="entry name" value="TRAF-like"/>
</dbReference>
<dbReference type="CDD" id="cd00121">
    <property type="entry name" value="MATH"/>
    <property type="match status" value="1"/>
</dbReference>
<accession>A0A833RGV2</accession>
<dbReference type="Gene3D" id="2.60.210.10">
    <property type="entry name" value="Apoptosis, Tumor Necrosis Factor Receptor Associated Protein 2, Chain A"/>
    <property type="match status" value="1"/>
</dbReference>
<dbReference type="AlphaFoldDB" id="A0A833RGV2"/>
<protein>
    <submittedName>
        <fullName evidence="5">BTB/POZ and MATH domain-containing protein 2-like protein</fullName>
    </submittedName>
</protein>
<comment type="pathway">
    <text evidence="1">Protein modification; protein ubiquitination.</text>
</comment>
<feature type="domain" description="BTB" evidence="3">
    <location>
        <begin position="186"/>
        <end position="253"/>
    </location>
</feature>
<dbReference type="PANTHER" id="PTHR26379">
    <property type="entry name" value="BTB/POZ AND MATH DOMAIN-CONTAINING PROTEIN 1"/>
    <property type="match status" value="1"/>
</dbReference>
<dbReference type="Proteomes" id="UP000623129">
    <property type="component" value="Unassembled WGS sequence"/>
</dbReference>
<dbReference type="Gene3D" id="3.30.710.10">
    <property type="entry name" value="Potassium Channel Kv1.1, Chain A"/>
    <property type="match status" value="1"/>
</dbReference>
<evidence type="ECO:0000256" key="1">
    <source>
        <dbReference type="ARBA" id="ARBA00004906"/>
    </source>
</evidence>
<evidence type="ECO:0000256" key="2">
    <source>
        <dbReference type="ARBA" id="ARBA00010846"/>
    </source>
</evidence>
<feature type="domain" description="MATH" evidence="4">
    <location>
        <begin position="20"/>
        <end position="147"/>
    </location>
</feature>
<dbReference type="PROSITE" id="PS50097">
    <property type="entry name" value="BTB"/>
    <property type="match status" value="1"/>
</dbReference>
<dbReference type="PROSITE" id="PS50144">
    <property type="entry name" value="MATH"/>
    <property type="match status" value="1"/>
</dbReference>
<dbReference type="InterPro" id="IPR011333">
    <property type="entry name" value="SKP1/BTB/POZ_sf"/>
</dbReference>
<dbReference type="GO" id="GO:0016567">
    <property type="term" value="P:protein ubiquitination"/>
    <property type="evidence" value="ECO:0007669"/>
    <property type="project" value="InterPro"/>
</dbReference>
<comment type="caution">
    <text evidence="5">The sequence shown here is derived from an EMBL/GenBank/DDBJ whole genome shotgun (WGS) entry which is preliminary data.</text>
</comment>
<sequence>MGTATNDTEASILITKANYGTSHLVKINHTQTKDIGQDEYMTSPTFSSGGYEWEILYFPHLDDDDDPEAAYISFSLTLTSEDAWDVRAAFDLSLLEHDGTPSHHAFRRTSYCFSSQGDSFGYARFIPRSELEDDYVINDCFTLLCTIYIAAGDSSGIAQPQSCSLGVPPFDLHDQLERLLKSRERTDVEFVVGGESFPAHRLILAARSPVFNAELFGSMAEASMKVIKINDMKVWVFNALLHFIYTDRLPLPEHDVVPETETGDVSLAQKETVFAQHLLVAADRYGVEGLRVICEERLCKNVNMESVMSTLDLAERLNCVGLKDVCLGFIAVPKNFLRLALSERYVSLMQSCPNLLCELQEKVSRTSAFKDIVPLK</sequence>
<evidence type="ECO:0000313" key="5">
    <source>
        <dbReference type="EMBL" id="KAF3338851.1"/>
    </source>
</evidence>
<name>A0A833RGV2_9POAL</name>
<dbReference type="InterPro" id="IPR002083">
    <property type="entry name" value="MATH/TRAF_dom"/>
</dbReference>
<dbReference type="Pfam" id="PF22486">
    <property type="entry name" value="MATH_2"/>
    <property type="match status" value="1"/>
</dbReference>
<evidence type="ECO:0000259" key="4">
    <source>
        <dbReference type="PROSITE" id="PS50144"/>
    </source>
</evidence>
<keyword evidence="6" id="KW-1185">Reference proteome</keyword>
<reference evidence="5" key="1">
    <citation type="submission" date="2020-01" db="EMBL/GenBank/DDBJ databases">
        <title>Genome sequence of Kobresia littledalei, the first chromosome-level genome in the family Cyperaceae.</title>
        <authorList>
            <person name="Qu G."/>
        </authorList>
    </citation>
    <scope>NUCLEOTIDE SEQUENCE</scope>
    <source>
        <strain evidence="5">C.B.Clarke</strain>
        <tissue evidence="5">Leaf</tissue>
    </source>
</reference>
<dbReference type="InterPro" id="IPR056423">
    <property type="entry name" value="BACK_BPM_SPOP"/>
</dbReference>
<dbReference type="PANTHER" id="PTHR26379:SF187">
    <property type="entry name" value="OS07G0655300 PROTEIN"/>
    <property type="match status" value="1"/>
</dbReference>
<evidence type="ECO:0000313" key="6">
    <source>
        <dbReference type="Proteomes" id="UP000623129"/>
    </source>
</evidence>